<evidence type="ECO:0000256" key="12">
    <source>
        <dbReference type="ARBA" id="ARBA00023136"/>
    </source>
</evidence>
<feature type="transmembrane region" description="Helical" evidence="15">
    <location>
        <begin position="115"/>
        <end position="136"/>
    </location>
</feature>
<keyword evidence="9 17" id="KW-0560">Oxidoreductase</keyword>
<name>A0A2P6SNA9_ROSCH</name>
<feature type="transmembrane region" description="Helical" evidence="15">
    <location>
        <begin position="232"/>
        <end position="253"/>
    </location>
</feature>
<dbReference type="PROSITE" id="PS51384">
    <property type="entry name" value="FAD_FR"/>
    <property type="match status" value="1"/>
</dbReference>
<keyword evidence="6" id="KW-0479">Metal-binding</keyword>
<protein>
    <recommendedName>
        <fullName evidence="14">ferric-chelate reductase (NADH)</fullName>
        <ecNumber evidence="14">1.16.1.7</ecNumber>
    </recommendedName>
</protein>
<dbReference type="InterPro" id="IPR050369">
    <property type="entry name" value="RBOH/FRE"/>
</dbReference>
<dbReference type="InterPro" id="IPR013112">
    <property type="entry name" value="FAD-bd_8"/>
</dbReference>
<gene>
    <name evidence="17" type="ORF">RchiOBHm_Chr1g0378171</name>
</gene>
<dbReference type="InterPro" id="IPR013121">
    <property type="entry name" value="Fe_red_NAD-bd_6"/>
</dbReference>
<feature type="transmembrane region" description="Helical" evidence="15">
    <location>
        <begin position="273"/>
        <end position="301"/>
    </location>
</feature>
<dbReference type="OrthoDB" id="167398at2759"/>
<evidence type="ECO:0000256" key="10">
    <source>
        <dbReference type="ARBA" id="ARBA00023004"/>
    </source>
</evidence>
<evidence type="ECO:0000256" key="1">
    <source>
        <dbReference type="ARBA" id="ARBA00001974"/>
    </source>
</evidence>
<evidence type="ECO:0000256" key="14">
    <source>
        <dbReference type="ARBA" id="ARBA00066905"/>
    </source>
</evidence>
<comment type="subcellular location">
    <subcellularLocation>
        <location evidence="2">Membrane</location>
        <topology evidence="2">Multi-pass membrane protein</topology>
    </subcellularLocation>
</comment>
<keyword evidence="10" id="KW-0408">Iron</keyword>
<evidence type="ECO:0000256" key="4">
    <source>
        <dbReference type="ARBA" id="ARBA00022448"/>
    </source>
</evidence>
<dbReference type="SFLD" id="SFLDS00052">
    <property type="entry name" value="Ferric_Reductase_Domain"/>
    <property type="match status" value="1"/>
</dbReference>
<dbReference type="SUPFAM" id="SSF52343">
    <property type="entry name" value="Ferredoxin reductase-like, C-terminal NADP-linked domain"/>
    <property type="match status" value="1"/>
</dbReference>
<evidence type="ECO:0000313" key="17">
    <source>
        <dbReference type="EMBL" id="PRQ60160.1"/>
    </source>
</evidence>
<dbReference type="FunFam" id="3.40.50.80:FF:000039">
    <property type="entry name" value="Ferric reduction oxidase 3"/>
    <property type="match status" value="1"/>
</dbReference>
<proteinExistence type="inferred from homology"/>
<dbReference type="SFLD" id="SFLDG01168">
    <property type="entry name" value="Ferric_reductase_subgroup_(FRE"/>
    <property type="match status" value="1"/>
</dbReference>
<evidence type="ECO:0000256" key="6">
    <source>
        <dbReference type="ARBA" id="ARBA00022723"/>
    </source>
</evidence>
<feature type="transmembrane region" description="Helical" evidence="15">
    <location>
        <begin position="44"/>
        <end position="71"/>
    </location>
</feature>
<dbReference type="AlphaFoldDB" id="A0A2P6SNA9"/>
<feature type="transmembrane region" description="Helical" evidence="15">
    <location>
        <begin position="195"/>
        <end position="220"/>
    </location>
</feature>
<dbReference type="GO" id="GO:0006811">
    <property type="term" value="P:monoatomic ion transport"/>
    <property type="evidence" value="ECO:0007669"/>
    <property type="project" value="UniProtKB-KW"/>
</dbReference>
<comment type="cofactor">
    <cofactor evidence="1">
        <name>FAD</name>
        <dbReference type="ChEBI" id="CHEBI:57692"/>
    </cofactor>
</comment>
<feature type="transmembrane region" description="Helical" evidence="15">
    <location>
        <begin position="92"/>
        <end position="109"/>
    </location>
</feature>
<reference evidence="17 18" key="1">
    <citation type="journal article" date="2018" name="Nat. Genet.">
        <title>The Rosa genome provides new insights in the design of modern roses.</title>
        <authorList>
            <person name="Bendahmane M."/>
        </authorList>
    </citation>
    <scope>NUCLEOTIDE SEQUENCE [LARGE SCALE GENOMIC DNA]</scope>
    <source>
        <strain evidence="18">cv. Old Blush</strain>
    </source>
</reference>
<keyword evidence="4" id="KW-0813">Transport</keyword>
<dbReference type="Pfam" id="PF01794">
    <property type="entry name" value="Ferric_reduct"/>
    <property type="match status" value="1"/>
</dbReference>
<evidence type="ECO:0000256" key="5">
    <source>
        <dbReference type="ARBA" id="ARBA00022692"/>
    </source>
</evidence>
<feature type="domain" description="FAD-binding FR-type" evidence="16">
    <location>
        <begin position="309"/>
        <end position="413"/>
    </location>
</feature>
<dbReference type="PANTHER" id="PTHR11972">
    <property type="entry name" value="NADPH OXIDASE"/>
    <property type="match status" value="1"/>
</dbReference>
<dbReference type="InterPro" id="IPR017927">
    <property type="entry name" value="FAD-bd_FR_type"/>
</dbReference>
<organism evidence="17 18">
    <name type="scientific">Rosa chinensis</name>
    <name type="common">China rose</name>
    <dbReference type="NCBI Taxonomy" id="74649"/>
    <lineage>
        <taxon>Eukaryota</taxon>
        <taxon>Viridiplantae</taxon>
        <taxon>Streptophyta</taxon>
        <taxon>Embryophyta</taxon>
        <taxon>Tracheophyta</taxon>
        <taxon>Spermatophyta</taxon>
        <taxon>Magnoliopsida</taxon>
        <taxon>eudicotyledons</taxon>
        <taxon>Gunneridae</taxon>
        <taxon>Pentapetalae</taxon>
        <taxon>rosids</taxon>
        <taxon>fabids</taxon>
        <taxon>Rosales</taxon>
        <taxon>Rosaceae</taxon>
        <taxon>Rosoideae</taxon>
        <taxon>Rosoideae incertae sedis</taxon>
        <taxon>Rosa</taxon>
    </lineage>
</organism>
<dbReference type="GO" id="GO:0005886">
    <property type="term" value="C:plasma membrane"/>
    <property type="evidence" value="ECO:0007669"/>
    <property type="project" value="TreeGrafter"/>
</dbReference>
<evidence type="ECO:0000256" key="8">
    <source>
        <dbReference type="ARBA" id="ARBA00022989"/>
    </source>
</evidence>
<feature type="transmembrane region" description="Helical" evidence="15">
    <location>
        <begin position="575"/>
        <end position="595"/>
    </location>
</feature>
<dbReference type="GO" id="GO:0046872">
    <property type="term" value="F:metal ion binding"/>
    <property type="evidence" value="ECO:0007669"/>
    <property type="project" value="UniProtKB-KW"/>
</dbReference>
<dbReference type="Pfam" id="PF08030">
    <property type="entry name" value="NAD_binding_6"/>
    <property type="match status" value="1"/>
</dbReference>
<evidence type="ECO:0000256" key="15">
    <source>
        <dbReference type="SAM" id="Phobius"/>
    </source>
</evidence>
<dbReference type="InterPro" id="IPR013130">
    <property type="entry name" value="Fe3_Rdtase_TM_dom"/>
</dbReference>
<dbReference type="EC" id="1.16.1.7" evidence="14"/>
<feature type="transmembrane region" description="Helical" evidence="15">
    <location>
        <begin position="156"/>
        <end position="175"/>
    </location>
</feature>
<keyword evidence="18" id="KW-1185">Reference proteome</keyword>
<feature type="transmembrane region" description="Helical" evidence="15">
    <location>
        <begin position="530"/>
        <end position="555"/>
    </location>
</feature>
<dbReference type="Gramene" id="PRQ60160">
    <property type="protein sequence ID" value="PRQ60160"/>
    <property type="gene ID" value="RchiOBHm_Chr1g0378171"/>
</dbReference>
<keyword evidence="11" id="KW-0406">Ion transport</keyword>
<sequence length="693" mass="78682">MNNMIIRLILLLVFVGWLIVWIMVPTKTYKYTWKPNLDANLTSTYFGVQGTNLLLFAFPMMFVAALSCVYLHLVQKKSQNSNEIRSSVAAGFWRRPVVVTAPLGVVTAMELGFGVMFTSLLVWSLANYLITSFGNLHMHMNMMSMDKVWQSKFRSVSLRLGYIGNICWAFLFFPVTRSSSILHMFGLTSESSIKYHIWLGHLSMLLFSVHTVGFIIYWGMTHQMAEMLEWSSTYVSNVAGEIAIVFAMAMWVTSIPRVRRKMFEVFFYTHQLYPLYILFYVLHVGASYFCMILPGIFLFVIDRYLRFLQSSQHAALVSARVLPCETIELNFSKSKGLDYNPTSILFVNVPSISKLQWHPFTVNSNSNMEADKISVVIKSLGSWSQKLYKQLASNSVEHIQVSVEGPYGPTSSHFMRHKGLVMVSGGSGITPMISIIREIIFQSTKPDCHVPSVRLICAFKNSADLSLLQLLLPLSGTPSDLTQIQLQIEAYVTRETEQQPPSSQKPSQTLWFKPNPLDLPISGVLGPKSWLWLAAIISSSFVLFLIILGMVTRFYIYPIDHNTGDSYHYSFTCLWYMFLVCASIFIVSSTVFIWCKNQNAMERNQIQNIEVPTDTIDDRELESFPLHHESLIAQATQVHYGTRPDLKKILLETKGSDIGVLACGPKKMRHEVAKLCSSGLAQNLHFESISFNW</sequence>
<dbReference type="Proteomes" id="UP000238479">
    <property type="component" value="Chromosome 1"/>
</dbReference>
<comment type="catalytic activity">
    <reaction evidence="13">
        <text>2 a Fe(II)-siderophore + NAD(+) + H(+) = 2 a Fe(III)-siderophore + NADH</text>
        <dbReference type="Rhea" id="RHEA:15061"/>
        <dbReference type="Rhea" id="RHEA-COMP:11342"/>
        <dbReference type="Rhea" id="RHEA-COMP:11344"/>
        <dbReference type="ChEBI" id="CHEBI:15378"/>
        <dbReference type="ChEBI" id="CHEBI:29033"/>
        <dbReference type="ChEBI" id="CHEBI:29034"/>
        <dbReference type="ChEBI" id="CHEBI:57540"/>
        <dbReference type="ChEBI" id="CHEBI:57945"/>
        <dbReference type="EC" id="1.16.1.7"/>
    </reaction>
</comment>
<comment type="similarity">
    <text evidence="3">Belongs to the ferric reductase (FRE) family.</text>
</comment>
<dbReference type="Gene3D" id="3.40.50.80">
    <property type="entry name" value="Nucleotide-binding domain of ferredoxin-NADP reductase (FNR) module"/>
    <property type="match status" value="2"/>
</dbReference>
<keyword evidence="5 15" id="KW-0812">Transmembrane</keyword>
<evidence type="ECO:0000256" key="3">
    <source>
        <dbReference type="ARBA" id="ARBA00006278"/>
    </source>
</evidence>
<keyword evidence="8 15" id="KW-1133">Transmembrane helix</keyword>
<accession>A0A2P6SNA9</accession>
<dbReference type="Pfam" id="PF08022">
    <property type="entry name" value="FAD_binding_8"/>
    <property type="match status" value="1"/>
</dbReference>
<keyword evidence="7" id="KW-0249">Electron transport</keyword>
<evidence type="ECO:0000259" key="16">
    <source>
        <dbReference type="PROSITE" id="PS51384"/>
    </source>
</evidence>
<dbReference type="OMA" id="IHVGVAY"/>
<dbReference type="EMBL" id="PDCK01000039">
    <property type="protein sequence ID" value="PRQ60160.1"/>
    <property type="molecule type" value="Genomic_DNA"/>
</dbReference>
<evidence type="ECO:0000256" key="11">
    <source>
        <dbReference type="ARBA" id="ARBA00023065"/>
    </source>
</evidence>
<dbReference type="InterPro" id="IPR039261">
    <property type="entry name" value="FNR_nucleotide-bd"/>
</dbReference>
<dbReference type="CDD" id="cd06186">
    <property type="entry name" value="NOX_Duox_like_FAD_NADP"/>
    <property type="match status" value="1"/>
</dbReference>
<dbReference type="PANTHER" id="PTHR11972:SF79">
    <property type="entry name" value="FERRIC REDUCTION OXIDASE 4-RELATED"/>
    <property type="match status" value="1"/>
</dbReference>
<comment type="caution">
    <text evidence="17">The sequence shown here is derived from an EMBL/GenBank/DDBJ whole genome shotgun (WGS) entry which is preliminary data.</text>
</comment>
<feature type="transmembrane region" description="Helical" evidence="15">
    <location>
        <begin position="5"/>
        <end position="24"/>
    </location>
</feature>
<evidence type="ECO:0000256" key="13">
    <source>
        <dbReference type="ARBA" id="ARBA00050970"/>
    </source>
</evidence>
<evidence type="ECO:0000256" key="7">
    <source>
        <dbReference type="ARBA" id="ARBA00022982"/>
    </source>
</evidence>
<evidence type="ECO:0000256" key="2">
    <source>
        <dbReference type="ARBA" id="ARBA00004141"/>
    </source>
</evidence>
<dbReference type="GO" id="GO:0140618">
    <property type="term" value="F:ferric-chelate reductase (NADH) activity"/>
    <property type="evidence" value="ECO:0007669"/>
    <property type="project" value="UniProtKB-EC"/>
</dbReference>
<evidence type="ECO:0000313" key="18">
    <source>
        <dbReference type="Proteomes" id="UP000238479"/>
    </source>
</evidence>
<evidence type="ECO:0000256" key="9">
    <source>
        <dbReference type="ARBA" id="ARBA00023002"/>
    </source>
</evidence>
<keyword evidence="12 15" id="KW-0472">Membrane</keyword>